<dbReference type="InterPro" id="IPR016181">
    <property type="entry name" value="Acyl_CoA_acyltransferase"/>
</dbReference>
<dbReference type="EMBL" id="CP055153">
    <property type="protein sequence ID" value="QMU27747.1"/>
    <property type="molecule type" value="Genomic_DNA"/>
</dbReference>
<dbReference type="Pfam" id="PF14542">
    <property type="entry name" value="Acetyltransf_CG"/>
    <property type="match status" value="1"/>
</dbReference>
<dbReference type="KEGG" id="add:HUW48_06670"/>
<evidence type="ECO:0000313" key="2">
    <source>
        <dbReference type="EMBL" id="QMU27747.1"/>
    </source>
</evidence>
<dbReference type="PROSITE" id="PS51729">
    <property type="entry name" value="GNAT_YJDJ"/>
    <property type="match status" value="1"/>
</dbReference>
<feature type="domain" description="N-acetyltransferase" evidence="1">
    <location>
        <begin position="4"/>
        <end position="90"/>
    </location>
</feature>
<protein>
    <submittedName>
        <fullName evidence="2">N-acetyltransferase</fullName>
    </submittedName>
</protein>
<name>A0A7L7L4L5_9BACT</name>
<dbReference type="PANTHER" id="PTHR31435">
    <property type="entry name" value="PROTEIN NATD1"/>
    <property type="match status" value="1"/>
</dbReference>
<dbReference type="InterPro" id="IPR045057">
    <property type="entry name" value="Gcn5-rel_NAT"/>
</dbReference>
<sequence>MDIIHDPDDFRFYAEIASEEAELTYSYPEETVMDIDYTFVPEPARNKGIADQLVKAALDFAQENNLQVIPSCPVVEAYVKRHPEYQDIVI</sequence>
<dbReference type="SUPFAM" id="SSF55729">
    <property type="entry name" value="Acyl-CoA N-acyltransferases (Nat)"/>
    <property type="match status" value="1"/>
</dbReference>
<evidence type="ECO:0000313" key="3">
    <source>
        <dbReference type="Proteomes" id="UP000514509"/>
    </source>
</evidence>
<dbReference type="RefSeq" id="WP_182414939.1">
    <property type="nucleotide sequence ID" value="NZ_CP055153.1"/>
</dbReference>
<reference evidence="2 3" key="1">
    <citation type="submission" date="2020-08" db="EMBL/GenBank/DDBJ databases">
        <title>Adhaeribacter dokdonensis sp. nov., isolated from the rhizosphere of Elymus tsukushiensis, a plant native to the Dokdo Islands, Republic of Korea.</title>
        <authorList>
            <person name="Ghim S.Y."/>
        </authorList>
    </citation>
    <scope>NUCLEOTIDE SEQUENCE [LARGE SCALE GENOMIC DNA]</scope>
    <source>
        <strain evidence="2 3">KUDC8001</strain>
    </source>
</reference>
<keyword evidence="3" id="KW-1185">Reference proteome</keyword>
<dbReference type="AlphaFoldDB" id="A0A7L7L4L5"/>
<dbReference type="Proteomes" id="UP000514509">
    <property type="component" value="Chromosome"/>
</dbReference>
<organism evidence="2 3">
    <name type="scientific">Adhaeribacter radiodurans</name>
    <dbReference type="NCBI Taxonomy" id="2745197"/>
    <lineage>
        <taxon>Bacteria</taxon>
        <taxon>Pseudomonadati</taxon>
        <taxon>Bacteroidota</taxon>
        <taxon>Cytophagia</taxon>
        <taxon>Cytophagales</taxon>
        <taxon>Hymenobacteraceae</taxon>
        <taxon>Adhaeribacter</taxon>
    </lineage>
</organism>
<keyword evidence="2" id="KW-0808">Transferase</keyword>
<dbReference type="CDD" id="cd04301">
    <property type="entry name" value="NAT_SF"/>
    <property type="match status" value="1"/>
</dbReference>
<dbReference type="InterPro" id="IPR031165">
    <property type="entry name" value="GNAT_YJDJ"/>
</dbReference>
<accession>A0A7L7L4L5</accession>
<gene>
    <name evidence="2" type="ORF">HUW48_06670</name>
</gene>
<dbReference type="PANTHER" id="PTHR31435:SF9">
    <property type="entry name" value="PROTEIN NATD1"/>
    <property type="match status" value="1"/>
</dbReference>
<evidence type="ECO:0000259" key="1">
    <source>
        <dbReference type="PROSITE" id="PS51729"/>
    </source>
</evidence>
<dbReference type="Gene3D" id="3.40.630.30">
    <property type="match status" value="1"/>
</dbReference>
<proteinExistence type="predicted"/>
<dbReference type="GO" id="GO:0016740">
    <property type="term" value="F:transferase activity"/>
    <property type="evidence" value="ECO:0007669"/>
    <property type="project" value="UniProtKB-KW"/>
</dbReference>